<dbReference type="Gene3D" id="1.10.510.10">
    <property type="entry name" value="Transferase(Phosphotransferase) domain 1"/>
    <property type="match status" value="1"/>
</dbReference>
<proteinExistence type="predicted"/>
<reference evidence="1" key="1">
    <citation type="journal article" date="2020" name="Nature">
        <title>Giant virus diversity and host interactions through global metagenomics.</title>
        <authorList>
            <person name="Schulz F."/>
            <person name="Roux S."/>
            <person name="Paez-Espino D."/>
            <person name="Jungbluth S."/>
            <person name="Walsh D.A."/>
            <person name="Denef V.J."/>
            <person name="McMahon K.D."/>
            <person name="Konstantinidis K.T."/>
            <person name="Eloe-Fadrosh E.A."/>
            <person name="Kyrpides N.C."/>
            <person name="Woyke T."/>
        </authorList>
    </citation>
    <scope>NUCLEOTIDE SEQUENCE</scope>
    <source>
        <strain evidence="1">GVMAG-M-3300023174-132</strain>
    </source>
</reference>
<sequence>MDNQDQENQSDADIYKPWQRATAIYCRGNTEIYTLKDYPDWLMKVYYTDISANLEINFIQLTVEEPCRNQVQIYSDPSCRFAIHDSCCYWYIMRKYTAPSLKQLDTNWQQVGLHVLQFLEDVHRKYRRVHMDIKSTNILYESERNRYIVSDYGLCESPSTILTREVNTDFRYYYYRFGAEPDQPFVSYRMDLTMLAYLLLDLTWPSAEGLGFDAAFIRRRNNPRERTPSESAMFAMRDAAIAKASPVVRSLLAAIDRAVPWVTDEPPSASFYGELTDILLSVSAPVSVSTSASI</sequence>
<evidence type="ECO:0008006" key="2">
    <source>
        <dbReference type="Google" id="ProtNLM"/>
    </source>
</evidence>
<protein>
    <recommendedName>
        <fullName evidence="2">Protein kinase domain-containing protein</fullName>
    </recommendedName>
</protein>
<dbReference type="AlphaFoldDB" id="A0A6C0DDF8"/>
<dbReference type="InterPro" id="IPR011009">
    <property type="entry name" value="Kinase-like_dom_sf"/>
</dbReference>
<dbReference type="SUPFAM" id="SSF56112">
    <property type="entry name" value="Protein kinase-like (PK-like)"/>
    <property type="match status" value="1"/>
</dbReference>
<organism evidence="1">
    <name type="scientific">viral metagenome</name>
    <dbReference type="NCBI Taxonomy" id="1070528"/>
    <lineage>
        <taxon>unclassified sequences</taxon>
        <taxon>metagenomes</taxon>
        <taxon>organismal metagenomes</taxon>
    </lineage>
</organism>
<accession>A0A6C0DDF8</accession>
<name>A0A6C0DDF8_9ZZZZ</name>
<dbReference type="EMBL" id="MN739575">
    <property type="protein sequence ID" value="QHT13635.1"/>
    <property type="molecule type" value="Genomic_DNA"/>
</dbReference>
<evidence type="ECO:0000313" key="1">
    <source>
        <dbReference type="EMBL" id="QHT13635.1"/>
    </source>
</evidence>